<accession>A0A0P1AI72</accession>
<name>A0A0P1AI72_PLAHL</name>
<evidence type="ECO:0000313" key="2">
    <source>
        <dbReference type="Proteomes" id="UP000054928"/>
    </source>
</evidence>
<protein>
    <submittedName>
        <fullName evidence="1">Uncharacterized protein</fullName>
    </submittedName>
</protein>
<dbReference type="AlphaFoldDB" id="A0A0P1AI72"/>
<dbReference type="RefSeq" id="XP_024577064.1">
    <property type="nucleotide sequence ID" value="XM_024726382.1"/>
</dbReference>
<dbReference type="EMBL" id="CCYD01000523">
    <property type="protein sequence ID" value="CEG40695.1"/>
    <property type="molecule type" value="Genomic_DNA"/>
</dbReference>
<dbReference type="Proteomes" id="UP000054928">
    <property type="component" value="Unassembled WGS sequence"/>
</dbReference>
<proteinExistence type="predicted"/>
<sequence length="76" mass="8542">MKFDTHFQFGILPNKSIEWSLKSKIAISVLFYLLVGLINSASSTCETDKLGFCHDIIDGIYTRIVLCCVILSNTRV</sequence>
<evidence type="ECO:0000313" key="1">
    <source>
        <dbReference type="EMBL" id="CEG40695.1"/>
    </source>
</evidence>
<organism evidence="1 2">
    <name type="scientific">Plasmopara halstedii</name>
    <name type="common">Downy mildew of sunflower</name>
    <dbReference type="NCBI Taxonomy" id="4781"/>
    <lineage>
        <taxon>Eukaryota</taxon>
        <taxon>Sar</taxon>
        <taxon>Stramenopiles</taxon>
        <taxon>Oomycota</taxon>
        <taxon>Peronosporomycetes</taxon>
        <taxon>Peronosporales</taxon>
        <taxon>Peronosporaceae</taxon>
        <taxon>Plasmopara</taxon>
    </lineage>
</organism>
<keyword evidence="2" id="KW-1185">Reference proteome</keyword>
<dbReference type="GeneID" id="36405934"/>
<reference evidence="2" key="1">
    <citation type="submission" date="2014-09" db="EMBL/GenBank/DDBJ databases">
        <authorList>
            <person name="Sharma Rahul"/>
            <person name="Thines Marco"/>
        </authorList>
    </citation>
    <scope>NUCLEOTIDE SEQUENCE [LARGE SCALE GENOMIC DNA]</scope>
</reference>